<dbReference type="GO" id="GO:0003677">
    <property type="term" value="F:DNA binding"/>
    <property type="evidence" value="ECO:0007669"/>
    <property type="project" value="UniProtKB-KW"/>
</dbReference>
<dbReference type="EMBL" id="FNES01000001">
    <property type="protein sequence ID" value="SDI82147.1"/>
    <property type="molecule type" value="Genomic_DNA"/>
</dbReference>
<dbReference type="PRINTS" id="PR00035">
    <property type="entry name" value="HTHGNTR"/>
</dbReference>
<organism evidence="6 7">
    <name type="scientific">Billgrantia gudaonensis</name>
    <dbReference type="NCBI Taxonomy" id="376427"/>
    <lineage>
        <taxon>Bacteria</taxon>
        <taxon>Pseudomonadati</taxon>
        <taxon>Pseudomonadota</taxon>
        <taxon>Gammaproteobacteria</taxon>
        <taxon>Oceanospirillales</taxon>
        <taxon>Halomonadaceae</taxon>
        <taxon>Billgrantia</taxon>
    </lineage>
</organism>
<dbReference type="Gene3D" id="1.20.120.530">
    <property type="entry name" value="GntR ligand-binding domain-like"/>
    <property type="match status" value="1"/>
</dbReference>
<feature type="domain" description="HTH gntR-type" evidence="5">
    <location>
        <begin position="13"/>
        <end position="80"/>
    </location>
</feature>
<dbReference type="PANTHER" id="PTHR43537">
    <property type="entry name" value="TRANSCRIPTIONAL REGULATOR, GNTR FAMILY"/>
    <property type="match status" value="1"/>
</dbReference>
<dbReference type="GO" id="GO:0003700">
    <property type="term" value="F:DNA-binding transcription factor activity"/>
    <property type="evidence" value="ECO:0007669"/>
    <property type="project" value="InterPro"/>
</dbReference>
<dbReference type="AlphaFoldDB" id="A0A1G8NPU0"/>
<dbReference type="Proteomes" id="UP000198525">
    <property type="component" value="Unassembled WGS sequence"/>
</dbReference>
<gene>
    <name evidence="6" type="ORF">SAMN04487954_101393</name>
</gene>
<keyword evidence="2 6" id="KW-0238">DNA-binding</keyword>
<evidence type="ECO:0000256" key="3">
    <source>
        <dbReference type="ARBA" id="ARBA00023163"/>
    </source>
</evidence>
<feature type="compositionally biased region" description="Basic and acidic residues" evidence="4">
    <location>
        <begin position="226"/>
        <end position="240"/>
    </location>
</feature>
<dbReference type="SMART" id="SM00895">
    <property type="entry name" value="FCD"/>
    <property type="match status" value="1"/>
</dbReference>
<dbReference type="CDD" id="cd07377">
    <property type="entry name" value="WHTH_GntR"/>
    <property type="match status" value="1"/>
</dbReference>
<dbReference type="PANTHER" id="PTHR43537:SF50">
    <property type="entry name" value="TRANSCRIPTIONAL REGULATORY PROTEIN"/>
    <property type="match status" value="1"/>
</dbReference>
<dbReference type="InterPro" id="IPR000524">
    <property type="entry name" value="Tscrpt_reg_HTH_GntR"/>
</dbReference>
<sequence length="240" mass="26896">MNQMQVAEQTSRAGLVEKVANYLREHIVMDHFQPGQRLPERTLAQELQVSRTPMREALKILATEGLVVISPHRGAVVADVSPADIKEKAYVLSVLEQGAAELACVKATDDDIAELQALHYEMKAAFLRRDRQNYFRLNQEIHNRIVSLSGNASLVEIHANLSRQLYRVRYLSNQKNDKWSVAMAEHEAIMAALEARDAERIGQELRNHLGKTWIKYASDDATAPEKGGDSGKELVEGESP</sequence>
<evidence type="ECO:0000259" key="5">
    <source>
        <dbReference type="PROSITE" id="PS50949"/>
    </source>
</evidence>
<evidence type="ECO:0000256" key="4">
    <source>
        <dbReference type="SAM" id="MobiDB-lite"/>
    </source>
</evidence>
<keyword evidence="7" id="KW-1185">Reference proteome</keyword>
<dbReference type="PROSITE" id="PS50949">
    <property type="entry name" value="HTH_GNTR"/>
    <property type="match status" value="1"/>
</dbReference>
<dbReference type="InterPro" id="IPR036390">
    <property type="entry name" value="WH_DNA-bd_sf"/>
</dbReference>
<dbReference type="STRING" id="376427.SAMN04487954_101393"/>
<dbReference type="Pfam" id="PF00392">
    <property type="entry name" value="GntR"/>
    <property type="match status" value="1"/>
</dbReference>
<keyword evidence="3" id="KW-0804">Transcription</keyword>
<keyword evidence="1" id="KW-0805">Transcription regulation</keyword>
<dbReference type="SUPFAM" id="SSF48008">
    <property type="entry name" value="GntR ligand-binding domain-like"/>
    <property type="match status" value="1"/>
</dbReference>
<dbReference type="SMART" id="SM00345">
    <property type="entry name" value="HTH_GNTR"/>
    <property type="match status" value="1"/>
</dbReference>
<evidence type="ECO:0000256" key="1">
    <source>
        <dbReference type="ARBA" id="ARBA00023015"/>
    </source>
</evidence>
<evidence type="ECO:0000256" key="2">
    <source>
        <dbReference type="ARBA" id="ARBA00023125"/>
    </source>
</evidence>
<protein>
    <submittedName>
        <fullName evidence="6">DNA-binding transcriptional regulator, GntR family</fullName>
    </submittedName>
</protein>
<dbReference type="SUPFAM" id="SSF46785">
    <property type="entry name" value="Winged helix' DNA-binding domain"/>
    <property type="match status" value="1"/>
</dbReference>
<dbReference type="InterPro" id="IPR008920">
    <property type="entry name" value="TF_FadR/GntR_C"/>
</dbReference>
<dbReference type="InterPro" id="IPR011711">
    <property type="entry name" value="GntR_C"/>
</dbReference>
<accession>A0A1G8NPU0</accession>
<dbReference type="InterPro" id="IPR036388">
    <property type="entry name" value="WH-like_DNA-bd_sf"/>
</dbReference>
<evidence type="ECO:0000313" key="6">
    <source>
        <dbReference type="EMBL" id="SDI82147.1"/>
    </source>
</evidence>
<proteinExistence type="predicted"/>
<dbReference type="Pfam" id="PF07729">
    <property type="entry name" value="FCD"/>
    <property type="match status" value="1"/>
</dbReference>
<reference evidence="6 7" key="1">
    <citation type="submission" date="2016-10" db="EMBL/GenBank/DDBJ databases">
        <authorList>
            <person name="de Groot N.N."/>
        </authorList>
    </citation>
    <scope>NUCLEOTIDE SEQUENCE [LARGE SCALE GENOMIC DNA]</scope>
    <source>
        <strain evidence="6 7">CGMCC 1.6133</strain>
    </source>
</reference>
<dbReference type="Gene3D" id="1.10.10.10">
    <property type="entry name" value="Winged helix-like DNA-binding domain superfamily/Winged helix DNA-binding domain"/>
    <property type="match status" value="1"/>
</dbReference>
<evidence type="ECO:0000313" key="7">
    <source>
        <dbReference type="Proteomes" id="UP000198525"/>
    </source>
</evidence>
<name>A0A1G8NPU0_9GAMM</name>
<feature type="region of interest" description="Disordered" evidence="4">
    <location>
        <begin position="220"/>
        <end position="240"/>
    </location>
</feature>